<evidence type="ECO:0000313" key="2">
    <source>
        <dbReference type="Proteomes" id="UP000621447"/>
    </source>
</evidence>
<protein>
    <recommendedName>
        <fullName evidence="3">Haemolysin activator HlyB C-terminal domain-containing protein</fullName>
    </recommendedName>
</protein>
<comment type="caution">
    <text evidence="1">The sequence shown here is derived from an EMBL/GenBank/DDBJ whole genome shotgun (WGS) entry which is preliminary data.</text>
</comment>
<dbReference type="EMBL" id="JABULH010000005">
    <property type="protein sequence ID" value="NTS65933.1"/>
    <property type="molecule type" value="Genomic_DNA"/>
</dbReference>
<keyword evidence="2" id="KW-1185">Reference proteome</keyword>
<sequence length="358" mass="36467">MSAVRLSEVRSGWGALRFGGQGRPLRFLMIVVGGWTGARVALLWPEAQVERLAAVTRAARAPTPHFALGTRAPTPLVAAGSLAAAEVMLRRSLVAPAVPAVSRVAPPVAPVSIAAVEPVEAPSITAPVPVNAGTARYDAAQPVATALPTRPRWSGSAWAFVRGAGDAGGVATPQLGGSQIGARIAYRLDARGRVAAVARVAAATGVRQQEAAVGVEWQPTRLPIRLVAEQRIGIANIRGGPAIGLVGGVSALPLGAGLHVDGYAQGGVIARDRADGYIDGAVSVGRTIASRGRARLELGLGAWGAAQRGAARLDLGPSLVAVLPVEARAIRVGVQWRERVAGNARPGSGAVLSIGADF</sequence>
<proteinExistence type="predicted"/>
<evidence type="ECO:0008006" key="3">
    <source>
        <dbReference type="Google" id="ProtNLM"/>
    </source>
</evidence>
<dbReference type="RefSeq" id="WP_174194561.1">
    <property type="nucleotide sequence ID" value="NZ_JABULH010000005.1"/>
</dbReference>
<evidence type="ECO:0000313" key="1">
    <source>
        <dbReference type="EMBL" id="NTS65933.1"/>
    </source>
</evidence>
<gene>
    <name evidence="1" type="ORF">HRV97_12260</name>
</gene>
<reference evidence="1 2" key="1">
    <citation type="submission" date="2020-06" db="EMBL/GenBank/DDBJ databases">
        <title>Sphingomonas hominis sp. nov., a member of the Sphingomonas, isolated from the hair of a 22-year-old girl.</title>
        <authorList>
            <person name="Zhang D.-F."/>
            <person name="Cui X.-W."/>
        </authorList>
    </citation>
    <scope>NUCLEOTIDE SEQUENCE [LARGE SCALE GENOMIC DNA]</scope>
    <source>
        <strain evidence="1 2">HHU CXW</strain>
    </source>
</reference>
<dbReference type="Proteomes" id="UP000621447">
    <property type="component" value="Unassembled WGS sequence"/>
</dbReference>
<name>A0ABX2JHS4_9SPHN</name>
<organism evidence="1 2">
    <name type="scientific">Sphingomonas hominis</name>
    <dbReference type="NCBI Taxonomy" id="2741495"/>
    <lineage>
        <taxon>Bacteria</taxon>
        <taxon>Pseudomonadati</taxon>
        <taxon>Pseudomonadota</taxon>
        <taxon>Alphaproteobacteria</taxon>
        <taxon>Sphingomonadales</taxon>
        <taxon>Sphingomonadaceae</taxon>
        <taxon>Sphingomonas</taxon>
    </lineage>
</organism>
<accession>A0ABX2JHS4</accession>